<dbReference type="Proteomes" id="UP001241377">
    <property type="component" value="Unassembled WGS sequence"/>
</dbReference>
<dbReference type="EMBL" id="JASBWR010000110">
    <property type="protein sequence ID" value="KAJ9094573.1"/>
    <property type="molecule type" value="Genomic_DNA"/>
</dbReference>
<protein>
    <submittedName>
        <fullName evidence="1">Uncharacterized protein</fullName>
    </submittedName>
</protein>
<organism evidence="1 2">
    <name type="scientific">Naganishia cerealis</name>
    <dbReference type="NCBI Taxonomy" id="610337"/>
    <lineage>
        <taxon>Eukaryota</taxon>
        <taxon>Fungi</taxon>
        <taxon>Dikarya</taxon>
        <taxon>Basidiomycota</taxon>
        <taxon>Agaricomycotina</taxon>
        <taxon>Tremellomycetes</taxon>
        <taxon>Filobasidiales</taxon>
        <taxon>Filobasidiaceae</taxon>
        <taxon>Naganishia</taxon>
    </lineage>
</organism>
<accession>A0ACC2V635</accession>
<sequence>MTTVIPSASTCYSLQLPPIDKDDRLNLNVRTGSASTLYNSLVMTFGGMTIGLELDALTIDELVEVYILKLLTSKSKRLERYLSGELFILNILDRVWYRVATSPDTPRPSARLFHEVAASNNCLYVFGGLACSENPDDNVPTSWLTPTNDLWEFNLEHNTWRLLDDGSYNESIAKPTPRYNHKMTPLNSLLFLDKPDHHGLLIAGGRDANSNMIYDNYIFDLVDLSYVGTSINLEISTNSLSSDSEKEIDEIDNVDDNYNLNIEYTRNIVVAFDQETQHKHRHNPRGTERKKHRSANDSPLESIIVYAPTKGKIRPDSPNPLLSFRLGRQLKRGKILPLHRKRDTLTTHSNALHTIPYNLRYPTAGVFGKNVVICGFLPNDFNISIFVYNKPTGKWSRLNVFCHHDYGSHRFWGGFVWQSHHKVLLLGNYITSRTTSSIRFFTQMILVSLPITNILASSELAGGHVHEAHGKRVPISDDSSDHTASTRSLDEDANRDQEELDSDLSDHSHAISFSEYVLYAAPKTNFTNISSVFPAAAITLGRNAFDRYGDLISDFELVSSSGDRIPVLMMTLQERWGSYFIDLLSRGYVQAVTKFEKDQREHPNTRQALRTSQASETSSITNSSFQAEPLSTSPPKSFQVQVVHPNSKKPQKDTPQFRYPFQELAQTSQTNLAPPDESETGNTKVAAGEQPAKERPGLVSVSSAVDPHQPLEARRGSTSSYHSQNSLLISQLQDIPPQLPLPNEPIPSVPASLSFRSQSRRGSSDINSPRASLIHTLTTLRNIPVKSPRNSPFASPRASVSNASGAGNSTMPLLSSLEQSNTDNSPVGSLMDAVKGIPRDNIHLSESTVNTTPNSQMRSRADSEILRAESDVEKGLLSNILLDFDDVDGSKFAMEPSLIPRKLYIPFPTATLKAFCEYLYTGQIGNKWLLQPTTLNNLAIARFFKVPLLYDLICEVLFGIIGRKESYVVKEVNKLRKRHEELLKLTNSEPDTDFVSPLEEYQGLMDTVDDGYFDMNLLQKTSNIHKNSLSSRYKSWDSNAPRERSVGMEKGSSDSTDIPSQSGDTEKLEPELDSDFKTPSNSENEDYDFDLAYMVEPESSMPIGPRSKSIFDKMDIPFQRSHSIADEEEDEEADEKARTNHLTLEELVSPDAPVPSDHVLELIHEVGALTTDMKLMLRAANARHMNILLKETQDYMFSRITMLEKKLEEQQRSAEEIESELDINDSESELASHDFSELKTTRSSTSLHTLGSFRTTPLDRSKTSNLRSIGGLTPFRMTKSESKKSMIGENKEVDKRINKLVKQDQKLKKQQLEREKAKPHTRGERSHSKTDHVLTRHEAAEKPKPPSRAQTASSIPYNDVQSVSSLDTTNSKKKKHHGIFHHLSSHKLSKKATPVKGMSPMEVTPPTDDSELIRSLSALSLSLNTSRKSDKKKGFGLFKKSS</sequence>
<reference evidence="1" key="1">
    <citation type="submission" date="2023-04" db="EMBL/GenBank/DDBJ databases">
        <title>Draft Genome sequencing of Naganishia species isolated from polar environments using Oxford Nanopore Technology.</title>
        <authorList>
            <person name="Leo P."/>
            <person name="Venkateswaran K."/>
        </authorList>
    </citation>
    <scope>NUCLEOTIDE SEQUENCE</scope>
    <source>
        <strain evidence="1">MNA-CCFEE 5261</strain>
    </source>
</reference>
<gene>
    <name evidence="1" type="ORF">QFC19_007871</name>
</gene>
<evidence type="ECO:0000313" key="2">
    <source>
        <dbReference type="Proteomes" id="UP001241377"/>
    </source>
</evidence>
<comment type="caution">
    <text evidence="1">The sequence shown here is derived from an EMBL/GenBank/DDBJ whole genome shotgun (WGS) entry which is preliminary data.</text>
</comment>
<keyword evidence="2" id="KW-1185">Reference proteome</keyword>
<name>A0ACC2V635_9TREE</name>
<proteinExistence type="predicted"/>
<evidence type="ECO:0000313" key="1">
    <source>
        <dbReference type="EMBL" id="KAJ9094573.1"/>
    </source>
</evidence>